<reference evidence="1 2" key="1">
    <citation type="submission" date="2023-07" db="EMBL/GenBank/DDBJ databases">
        <title>Genomic Encyclopedia of Type Strains, Phase IV (KMG-IV): sequencing the most valuable type-strain genomes for metagenomic binning, comparative biology and taxonomic classification.</title>
        <authorList>
            <person name="Goeker M."/>
        </authorList>
    </citation>
    <scope>NUCLEOTIDE SEQUENCE [LARGE SCALE GENOMIC DNA]</scope>
    <source>
        <strain evidence="1 2">DSM 19922</strain>
    </source>
</reference>
<dbReference type="Proteomes" id="UP001244552">
    <property type="component" value="Unassembled WGS sequence"/>
</dbReference>
<accession>A0ABU0MSH3</accession>
<protein>
    <submittedName>
        <fullName evidence="1">Uncharacterized protein</fullName>
    </submittedName>
</protein>
<evidence type="ECO:0000313" key="1">
    <source>
        <dbReference type="EMBL" id="MDQ0536407.1"/>
    </source>
</evidence>
<dbReference type="RefSeq" id="WP_209987022.1">
    <property type="nucleotide sequence ID" value="NZ_JAGINO010000020.1"/>
</dbReference>
<proteinExistence type="predicted"/>
<keyword evidence="2" id="KW-1185">Reference proteome</keyword>
<gene>
    <name evidence="1" type="ORF">QO018_005303</name>
</gene>
<evidence type="ECO:0000313" key="2">
    <source>
        <dbReference type="Proteomes" id="UP001244552"/>
    </source>
</evidence>
<name>A0ABU0MSH3_9PROT</name>
<organism evidence="1 2">
    <name type="scientific">Azospirillum picis</name>
    <dbReference type="NCBI Taxonomy" id="488438"/>
    <lineage>
        <taxon>Bacteria</taxon>
        <taxon>Pseudomonadati</taxon>
        <taxon>Pseudomonadota</taxon>
        <taxon>Alphaproteobacteria</taxon>
        <taxon>Rhodospirillales</taxon>
        <taxon>Azospirillaceae</taxon>
        <taxon>Azospirillum</taxon>
    </lineage>
</organism>
<sequence length="142" mass="14581">MSIPNNAPKGANTPALSAAPILTGSTRLPSVEIMTFADADAEVVALLAAANSKRGKGEEAEQEADFNVTVACELRDAILTTPPRTLADALAMLNRLACKETGLRCGLIPGGEMSVAVVLLRDFLAALVLESVQKGGGSSMDG</sequence>
<comment type="caution">
    <text evidence="1">The sequence shown here is derived from an EMBL/GenBank/DDBJ whole genome shotgun (WGS) entry which is preliminary data.</text>
</comment>
<dbReference type="EMBL" id="JAUSVU010000026">
    <property type="protein sequence ID" value="MDQ0536407.1"/>
    <property type="molecule type" value="Genomic_DNA"/>
</dbReference>